<keyword evidence="1" id="KW-0812">Transmembrane</keyword>
<organism evidence="2 3">
    <name type="scientific">Gillisia mitskevichiae</name>
    <dbReference type="NCBI Taxonomy" id="270921"/>
    <lineage>
        <taxon>Bacteria</taxon>
        <taxon>Pseudomonadati</taxon>
        <taxon>Bacteroidota</taxon>
        <taxon>Flavobacteriia</taxon>
        <taxon>Flavobacteriales</taxon>
        <taxon>Flavobacteriaceae</taxon>
        <taxon>Gillisia</taxon>
    </lineage>
</organism>
<protein>
    <recommendedName>
        <fullName evidence="4">Major facilitator superfamily (MFS) profile domain-containing protein</fullName>
    </recommendedName>
</protein>
<evidence type="ECO:0008006" key="4">
    <source>
        <dbReference type="Google" id="ProtNLM"/>
    </source>
</evidence>
<name>A0A495NWX9_9FLAO</name>
<dbReference type="EMBL" id="RBLG01000015">
    <property type="protein sequence ID" value="RKS42255.1"/>
    <property type="molecule type" value="Genomic_DNA"/>
</dbReference>
<dbReference type="Proteomes" id="UP000276282">
    <property type="component" value="Unassembled WGS sequence"/>
</dbReference>
<evidence type="ECO:0000313" key="3">
    <source>
        <dbReference type="Proteomes" id="UP000276282"/>
    </source>
</evidence>
<comment type="caution">
    <text evidence="2">The sequence shown here is derived from an EMBL/GenBank/DDBJ whole genome shotgun (WGS) entry which is preliminary data.</text>
</comment>
<sequence>MVKSTSNKILFLNITLIILSYLASYFWIELGLTDNDNIYLGLIGVMIFGLSIGGFFAGIVEKKWKGKITLIGIFGNLILTILLLTAFIYVIAEMT</sequence>
<evidence type="ECO:0000256" key="1">
    <source>
        <dbReference type="SAM" id="Phobius"/>
    </source>
</evidence>
<proteinExistence type="predicted"/>
<feature type="transmembrane region" description="Helical" evidence="1">
    <location>
        <begin position="71"/>
        <end position="92"/>
    </location>
</feature>
<keyword evidence="1" id="KW-1133">Transmembrane helix</keyword>
<dbReference type="AlphaFoldDB" id="A0A495NWX9"/>
<feature type="transmembrane region" description="Helical" evidence="1">
    <location>
        <begin position="40"/>
        <end position="59"/>
    </location>
</feature>
<gene>
    <name evidence="2" type="ORF">BC962_3309</name>
</gene>
<feature type="transmembrane region" description="Helical" evidence="1">
    <location>
        <begin position="9"/>
        <end position="28"/>
    </location>
</feature>
<keyword evidence="3" id="KW-1185">Reference proteome</keyword>
<keyword evidence="1" id="KW-0472">Membrane</keyword>
<reference evidence="2 3" key="1">
    <citation type="submission" date="2018-10" db="EMBL/GenBank/DDBJ databases">
        <title>Genomic Encyclopedia of Archaeal and Bacterial Type Strains, Phase II (KMG-II): from individual species to whole genera.</title>
        <authorList>
            <person name="Goeker M."/>
        </authorList>
    </citation>
    <scope>NUCLEOTIDE SEQUENCE [LARGE SCALE GENOMIC DNA]</scope>
    <source>
        <strain evidence="2 3">DSM 19839</strain>
    </source>
</reference>
<accession>A0A495NWX9</accession>
<evidence type="ECO:0000313" key="2">
    <source>
        <dbReference type="EMBL" id="RKS42255.1"/>
    </source>
</evidence>